<dbReference type="PANTHER" id="PTHR43130:SF7">
    <property type="entry name" value="DJ-1_PFPI DOMAIN-CONTAINING PROTEIN"/>
    <property type="match status" value="1"/>
</dbReference>
<gene>
    <name evidence="1" type="ORF">RRF57_013214</name>
</gene>
<dbReference type="SUPFAM" id="SSF52317">
    <property type="entry name" value="Class I glutamine amidotransferase-like"/>
    <property type="match status" value="1"/>
</dbReference>
<sequence>MLNMPTIFTDVNKVSKAPDKRPVVRIGVFIPTDAQVLDTAGVDIFGSMSYEYLSLLVHMVPQVVVDSAPSVQILYVGSVAAGERIPLTSNQYVVASHHYGDPDVAPGKLDVEPLTVTVIYVPGTDPDTTFPEGASKWLARQGATEGVDILSVCTGIFACGAAGLLKGKNICGPRSMQDRIKEKNFGQKALRGSELRWIQDGNFWSCGELSLTIYSFYDGSEVRALMSDAIGAVTSGNELVAAYCRAHSELWPRPLVELVCEELEVGDKPQEYSTKLGMEKYVGELMAAAGQVSV</sequence>
<proteinExistence type="predicted"/>
<accession>A0AAN7V523</accession>
<dbReference type="EMBL" id="JAWHQM010000124">
    <property type="protein sequence ID" value="KAK5637499.1"/>
    <property type="molecule type" value="Genomic_DNA"/>
</dbReference>
<reference evidence="1 2" key="1">
    <citation type="submission" date="2023-10" db="EMBL/GenBank/DDBJ databases">
        <title>Draft genome sequence of Xylaria bambusicola isolate GMP-LS, the root and basal stem rot pathogen of sugarcane in Indonesia.</title>
        <authorList>
            <person name="Selvaraj P."/>
            <person name="Muralishankar V."/>
            <person name="Muruganantham S."/>
            <person name="Sp S."/>
            <person name="Haryani S."/>
            <person name="Lau K.J.X."/>
            <person name="Naqvi N.I."/>
        </authorList>
    </citation>
    <scope>NUCLEOTIDE SEQUENCE [LARGE SCALE GENOMIC DNA]</scope>
    <source>
        <strain evidence="1">GMP-LS</strain>
    </source>
</reference>
<dbReference type="Gene3D" id="3.40.50.880">
    <property type="match status" value="1"/>
</dbReference>
<keyword evidence="2" id="KW-1185">Reference proteome</keyword>
<dbReference type="InterPro" id="IPR052158">
    <property type="entry name" value="INH-QAR"/>
</dbReference>
<evidence type="ECO:0008006" key="3">
    <source>
        <dbReference type="Google" id="ProtNLM"/>
    </source>
</evidence>
<protein>
    <recommendedName>
        <fullName evidence="3">DJ-1/PfpI domain-containing protein</fullName>
    </recommendedName>
</protein>
<dbReference type="PANTHER" id="PTHR43130">
    <property type="entry name" value="ARAC-FAMILY TRANSCRIPTIONAL REGULATOR"/>
    <property type="match status" value="1"/>
</dbReference>
<name>A0AAN7V523_9PEZI</name>
<dbReference type="InterPro" id="IPR029062">
    <property type="entry name" value="Class_I_gatase-like"/>
</dbReference>
<organism evidence="1 2">
    <name type="scientific">Xylaria bambusicola</name>
    <dbReference type="NCBI Taxonomy" id="326684"/>
    <lineage>
        <taxon>Eukaryota</taxon>
        <taxon>Fungi</taxon>
        <taxon>Dikarya</taxon>
        <taxon>Ascomycota</taxon>
        <taxon>Pezizomycotina</taxon>
        <taxon>Sordariomycetes</taxon>
        <taxon>Xylariomycetidae</taxon>
        <taxon>Xylariales</taxon>
        <taxon>Xylariaceae</taxon>
        <taxon>Xylaria</taxon>
    </lineage>
</organism>
<evidence type="ECO:0000313" key="2">
    <source>
        <dbReference type="Proteomes" id="UP001305414"/>
    </source>
</evidence>
<evidence type="ECO:0000313" key="1">
    <source>
        <dbReference type="EMBL" id="KAK5637499.1"/>
    </source>
</evidence>
<dbReference type="Proteomes" id="UP001305414">
    <property type="component" value="Unassembled WGS sequence"/>
</dbReference>
<comment type="caution">
    <text evidence="1">The sequence shown here is derived from an EMBL/GenBank/DDBJ whole genome shotgun (WGS) entry which is preliminary data.</text>
</comment>
<dbReference type="AlphaFoldDB" id="A0AAN7V523"/>